<name>A0AAD6ZC76_9AGAR</name>
<evidence type="ECO:0000256" key="5">
    <source>
        <dbReference type="ARBA" id="ARBA00023316"/>
    </source>
</evidence>
<dbReference type="GO" id="GO:0071555">
    <property type="term" value="P:cell wall organization"/>
    <property type="evidence" value="ECO:0007669"/>
    <property type="project" value="UniProtKB-KW"/>
</dbReference>
<accession>A0AAD6ZC76</accession>
<evidence type="ECO:0000256" key="1">
    <source>
        <dbReference type="ARBA" id="ARBA00007806"/>
    </source>
</evidence>
<evidence type="ECO:0000259" key="8">
    <source>
        <dbReference type="Pfam" id="PF01055"/>
    </source>
</evidence>
<keyword evidence="11" id="KW-1185">Reference proteome</keyword>
<keyword evidence="6" id="KW-0119">Carbohydrate metabolism</keyword>
<dbReference type="GO" id="GO:0004553">
    <property type="term" value="F:hydrolase activity, hydrolyzing O-glycosyl compounds"/>
    <property type="evidence" value="ECO:0007669"/>
    <property type="project" value="InterPro"/>
</dbReference>
<keyword evidence="4 7" id="KW-0326">Glycosidase</keyword>
<dbReference type="AlphaFoldDB" id="A0AAD6ZC76"/>
<feature type="non-terminal residue" evidence="10">
    <location>
        <position position="109"/>
    </location>
</feature>
<dbReference type="Pfam" id="PF21365">
    <property type="entry name" value="Glyco_hydro_31_3rd"/>
    <property type="match status" value="1"/>
</dbReference>
<keyword evidence="5" id="KW-0961">Cell wall biogenesis/degradation</keyword>
<evidence type="ECO:0000256" key="4">
    <source>
        <dbReference type="ARBA" id="ARBA00023295"/>
    </source>
</evidence>
<dbReference type="SUPFAM" id="SSF51445">
    <property type="entry name" value="(Trans)glycosidases"/>
    <property type="match status" value="1"/>
</dbReference>
<keyword evidence="2 7" id="KW-0378">Hydrolase</keyword>
<sequence>ILCSQWAMLGAFYPFMRNRNHRAHIFIQHNPDTSISQEFYRWALTTQAAQNVLDIRYRLLDYFYTAFPEASLQGTSVVSPMWFKYPKDTAIYPIDFQWFFGGSILVLPV</sequence>
<comment type="similarity">
    <text evidence="1 7">Belongs to the glycosyl hydrolase 31 family.</text>
</comment>
<protein>
    <submittedName>
        <fullName evidence="10">Family 31 glycoside hydrolase</fullName>
    </submittedName>
</protein>
<evidence type="ECO:0000313" key="10">
    <source>
        <dbReference type="EMBL" id="KAJ7315468.1"/>
    </source>
</evidence>
<evidence type="ECO:0000256" key="6">
    <source>
        <dbReference type="ARBA" id="ARBA00023326"/>
    </source>
</evidence>
<dbReference type="SUPFAM" id="SSF51011">
    <property type="entry name" value="Glycosyl hydrolase domain"/>
    <property type="match status" value="1"/>
</dbReference>
<feature type="domain" description="Glycosyl hydrolase family 31 C-terminal" evidence="9">
    <location>
        <begin position="74"/>
        <end position="109"/>
    </location>
</feature>
<dbReference type="InterPro" id="IPR017853">
    <property type="entry name" value="GH"/>
</dbReference>
<dbReference type="GO" id="GO:0000272">
    <property type="term" value="P:polysaccharide catabolic process"/>
    <property type="evidence" value="ECO:0007669"/>
    <property type="project" value="UniProtKB-KW"/>
</dbReference>
<organism evidence="10 11">
    <name type="scientific">Mycena albidolilacea</name>
    <dbReference type="NCBI Taxonomy" id="1033008"/>
    <lineage>
        <taxon>Eukaryota</taxon>
        <taxon>Fungi</taxon>
        <taxon>Dikarya</taxon>
        <taxon>Basidiomycota</taxon>
        <taxon>Agaricomycotina</taxon>
        <taxon>Agaricomycetes</taxon>
        <taxon>Agaricomycetidae</taxon>
        <taxon>Agaricales</taxon>
        <taxon>Marasmiineae</taxon>
        <taxon>Mycenaceae</taxon>
        <taxon>Mycena</taxon>
    </lineage>
</organism>
<dbReference type="Proteomes" id="UP001218218">
    <property type="component" value="Unassembled WGS sequence"/>
</dbReference>
<evidence type="ECO:0000256" key="7">
    <source>
        <dbReference type="RuleBase" id="RU361185"/>
    </source>
</evidence>
<dbReference type="PANTHER" id="PTHR22762">
    <property type="entry name" value="ALPHA-GLUCOSIDASE"/>
    <property type="match status" value="1"/>
</dbReference>
<dbReference type="Pfam" id="PF01055">
    <property type="entry name" value="Glyco_hydro_31_2nd"/>
    <property type="match status" value="1"/>
</dbReference>
<evidence type="ECO:0000256" key="2">
    <source>
        <dbReference type="ARBA" id="ARBA00022801"/>
    </source>
</evidence>
<keyword evidence="3" id="KW-0325">Glycoprotein</keyword>
<dbReference type="InterPro" id="IPR013780">
    <property type="entry name" value="Glyco_hydro_b"/>
</dbReference>
<evidence type="ECO:0000313" key="11">
    <source>
        <dbReference type="Proteomes" id="UP001218218"/>
    </source>
</evidence>
<keyword evidence="6" id="KW-0624">Polysaccharide degradation</keyword>
<proteinExistence type="inferred from homology"/>
<dbReference type="PANTHER" id="PTHR22762:SF67">
    <property type="entry name" value="ALPHA_BETA-GLUCOSIDASE AGDC-RELATED"/>
    <property type="match status" value="1"/>
</dbReference>
<dbReference type="Gene3D" id="3.20.20.80">
    <property type="entry name" value="Glycosidases"/>
    <property type="match status" value="1"/>
</dbReference>
<feature type="domain" description="Glycoside hydrolase family 31 TIM barrel" evidence="8">
    <location>
        <begin position="2"/>
        <end position="66"/>
    </location>
</feature>
<comment type="caution">
    <text evidence="10">The sequence shown here is derived from an EMBL/GenBank/DDBJ whole genome shotgun (WGS) entry which is preliminary data.</text>
</comment>
<evidence type="ECO:0000256" key="3">
    <source>
        <dbReference type="ARBA" id="ARBA00023180"/>
    </source>
</evidence>
<dbReference type="InterPro" id="IPR048395">
    <property type="entry name" value="Glyco_hydro_31_C"/>
</dbReference>
<reference evidence="10" key="1">
    <citation type="submission" date="2023-03" db="EMBL/GenBank/DDBJ databases">
        <title>Massive genome expansion in bonnet fungi (Mycena s.s.) driven by repeated elements and novel gene families across ecological guilds.</title>
        <authorList>
            <consortium name="Lawrence Berkeley National Laboratory"/>
            <person name="Harder C.B."/>
            <person name="Miyauchi S."/>
            <person name="Viragh M."/>
            <person name="Kuo A."/>
            <person name="Thoen E."/>
            <person name="Andreopoulos B."/>
            <person name="Lu D."/>
            <person name="Skrede I."/>
            <person name="Drula E."/>
            <person name="Henrissat B."/>
            <person name="Morin E."/>
            <person name="Kohler A."/>
            <person name="Barry K."/>
            <person name="LaButti K."/>
            <person name="Morin E."/>
            <person name="Salamov A."/>
            <person name="Lipzen A."/>
            <person name="Mereny Z."/>
            <person name="Hegedus B."/>
            <person name="Baldrian P."/>
            <person name="Stursova M."/>
            <person name="Weitz H."/>
            <person name="Taylor A."/>
            <person name="Grigoriev I.V."/>
            <person name="Nagy L.G."/>
            <person name="Martin F."/>
            <person name="Kauserud H."/>
        </authorList>
    </citation>
    <scope>NUCLEOTIDE SEQUENCE</scope>
    <source>
        <strain evidence="10">CBHHK002</strain>
    </source>
</reference>
<gene>
    <name evidence="10" type="ORF">DFH08DRAFT_654012</name>
</gene>
<dbReference type="Gene3D" id="2.60.40.1180">
    <property type="entry name" value="Golgi alpha-mannosidase II"/>
    <property type="match status" value="1"/>
</dbReference>
<dbReference type="InterPro" id="IPR000322">
    <property type="entry name" value="Glyco_hydro_31_TIM"/>
</dbReference>
<feature type="non-terminal residue" evidence="10">
    <location>
        <position position="1"/>
    </location>
</feature>
<evidence type="ECO:0000259" key="9">
    <source>
        <dbReference type="Pfam" id="PF21365"/>
    </source>
</evidence>
<dbReference type="EMBL" id="JARIHO010000061">
    <property type="protein sequence ID" value="KAJ7315468.1"/>
    <property type="molecule type" value="Genomic_DNA"/>
</dbReference>